<dbReference type="Gene3D" id="3.40.50.10910">
    <property type="entry name" value="Amidohydrolase"/>
    <property type="match status" value="1"/>
</dbReference>
<accession>A0AAN6YAT6</accession>
<dbReference type="Pfam" id="PF01979">
    <property type="entry name" value="Amidohydro_1"/>
    <property type="match status" value="1"/>
</dbReference>
<organism evidence="2 3">
    <name type="scientific">Rhypophila decipiens</name>
    <dbReference type="NCBI Taxonomy" id="261697"/>
    <lineage>
        <taxon>Eukaryota</taxon>
        <taxon>Fungi</taxon>
        <taxon>Dikarya</taxon>
        <taxon>Ascomycota</taxon>
        <taxon>Pezizomycotina</taxon>
        <taxon>Sordariomycetes</taxon>
        <taxon>Sordariomycetidae</taxon>
        <taxon>Sordariales</taxon>
        <taxon>Naviculisporaceae</taxon>
        <taxon>Rhypophila</taxon>
    </lineage>
</organism>
<dbReference type="InterPro" id="IPR006680">
    <property type="entry name" value="Amidohydro-rel"/>
</dbReference>
<dbReference type="Gene3D" id="1.20.58.520">
    <property type="entry name" value="Amidohydrolase"/>
    <property type="match status" value="1"/>
</dbReference>
<gene>
    <name evidence="2" type="ORF">QBC37DRAFT_282319</name>
</gene>
<sequence>MVPRPTTETYTAPVPPPYQPEFIITNVRVFNGRDVLPGPYDVTISHGMISSMVVSTEPSSSHIGSPILKVDGTDKTILPGLIDSHVHITHPSQLDMLISSGITTIFDMGCFPPALVSSIREACVLSDDPTAPVRPQFYSAGMPATTSDSKHARMLPYSPESPIFLDRNSRGEDVQTHVKRWVQDRIEEGSDYIKIVADVPGPTQDTVHLLVQEARNQGKKSVAHAASLEAWKMALDAGVDLITHVPFNGILSEQASESLANRRGDEKVKAAVPTLTMSKAIAQFQQSTYRGERDGLVNMVMESSFGSVKKLHEAERNGQGVVVLAGTDANELPFSKVKHGESLIEELELLANGAGYSPVEALRAATSVPATWWGLDGKGVIEVGAKADLLLVGGQPWDDVGALRNVVGVWREGKASFRRP</sequence>
<proteinExistence type="predicted"/>
<comment type="caution">
    <text evidence="2">The sequence shown here is derived from an EMBL/GenBank/DDBJ whole genome shotgun (WGS) entry which is preliminary data.</text>
</comment>
<evidence type="ECO:0000259" key="1">
    <source>
        <dbReference type="Pfam" id="PF01979"/>
    </source>
</evidence>
<dbReference type="Gene3D" id="2.30.40.10">
    <property type="entry name" value="Urease, subunit C, domain 1"/>
    <property type="match status" value="1"/>
</dbReference>
<dbReference type="EMBL" id="MU858083">
    <property type="protein sequence ID" value="KAK4215188.1"/>
    <property type="molecule type" value="Genomic_DNA"/>
</dbReference>
<dbReference type="SUPFAM" id="SSF51556">
    <property type="entry name" value="Metallo-dependent hydrolases"/>
    <property type="match status" value="1"/>
</dbReference>
<dbReference type="SUPFAM" id="SSF51338">
    <property type="entry name" value="Composite domain of metallo-dependent hydrolases"/>
    <property type="match status" value="1"/>
</dbReference>
<dbReference type="InterPro" id="IPR032466">
    <property type="entry name" value="Metal_Hydrolase"/>
</dbReference>
<evidence type="ECO:0000313" key="2">
    <source>
        <dbReference type="EMBL" id="KAK4215188.1"/>
    </source>
</evidence>
<feature type="domain" description="Amidohydrolase-related" evidence="1">
    <location>
        <begin position="76"/>
        <end position="413"/>
    </location>
</feature>
<reference evidence="2" key="2">
    <citation type="submission" date="2023-05" db="EMBL/GenBank/DDBJ databases">
        <authorList>
            <consortium name="Lawrence Berkeley National Laboratory"/>
            <person name="Steindorff A."/>
            <person name="Hensen N."/>
            <person name="Bonometti L."/>
            <person name="Westerberg I."/>
            <person name="Brannstrom I.O."/>
            <person name="Guillou S."/>
            <person name="Cros-Aarteil S."/>
            <person name="Calhoun S."/>
            <person name="Haridas S."/>
            <person name="Kuo A."/>
            <person name="Mondo S."/>
            <person name="Pangilinan J."/>
            <person name="Riley R."/>
            <person name="Labutti K."/>
            <person name="Andreopoulos B."/>
            <person name="Lipzen A."/>
            <person name="Chen C."/>
            <person name="Yanf M."/>
            <person name="Daum C."/>
            <person name="Ng V."/>
            <person name="Clum A."/>
            <person name="Ohm R."/>
            <person name="Martin F."/>
            <person name="Silar P."/>
            <person name="Natvig D."/>
            <person name="Lalanne C."/>
            <person name="Gautier V."/>
            <person name="Ament-Velasquez S.L."/>
            <person name="Kruys A."/>
            <person name="Hutchinson M.I."/>
            <person name="Powell A.J."/>
            <person name="Barry K."/>
            <person name="Miller A.N."/>
            <person name="Grigoriev I.V."/>
            <person name="Debuchy R."/>
            <person name="Gladieux P."/>
            <person name="Thoren M.H."/>
            <person name="Johannesson H."/>
        </authorList>
    </citation>
    <scope>NUCLEOTIDE SEQUENCE</scope>
    <source>
        <strain evidence="2">PSN293</strain>
    </source>
</reference>
<dbReference type="Proteomes" id="UP001301769">
    <property type="component" value="Unassembled WGS sequence"/>
</dbReference>
<dbReference type="Gene3D" id="3.30.110.90">
    <property type="entry name" value="Amidohydrolase"/>
    <property type="match status" value="1"/>
</dbReference>
<dbReference type="PANTHER" id="PTHR43135:SF3">
    <property type="entry name" value="ALPHA-D-RIBOSE 1-METHYLPHOSPHONATE 5-TRIPHOSPHATE DIPHOSPHATASE"/>
    <property type="match status" value="1"/>
</dbReference>
<dbReference type="GO" id="GO:0016810">
    <property type="term" value="F:hydrolase activity, acting on carbon-nitrogen (but not peptide) bonds"/>
    <property type="evidence" value="ECO:0007669"/>
    <property type="project" value="InterPro"/>
</dbReference>
<dbReference type="AlphaFoldDB" id="A0AAN6YAT6"/>
<dbReference type="InterPro" id="IPR051781">
    <property type="entry name" value="Metallo-dep_Hydrolase"/>
</dbReference>
<name>A0AAN6YAT6_9PEZI</name>
<keyword evidence="3" id="KW-1185">Reference proteome</keyword>
<dbReference type="PANTHER" id="PTHR43135">
    <property type="entry name" value="ALPHA-D-RIBOSE 1-METHYLPHOSPHONATE 5-TRIPHOSPHATE DIPHOSPHATASE"/>
    <property type="match status" value="1"/>
</dbReference>
<reference evidence="2" key="1">
    <citation type="journal article" date="2023" name="Mol. Phylogenet. Evol.">
        <title>Genome-scale phylogeny and comparative genomics of the fungal order Sordariales.</title>
        <authorList>
            <person name="Hensen N."/>
            <person name="Bonometti L."/>
            <person name="Westerberg I."/>
            <person name="Brannstrom I.O."/>
            <person name="Guillou S."/>
            <person name="Cros-Aarteil S."/>
            <person name="Calhoun S."/>
            <person name="Haridas S."/>
            <person name="Kuo A."/>
            <person name="Mondo S."/>
            <person name="Pangilinan J."/>
            <person name="Riley R."/>
            <person name="LaButti K."/>
            <person name="Andreopoulos B."/>
            <person name="Lipzen A."/>
            <person name="Chen C."/>
            <person name="Yan M."/>
            <person name="Daum C."/>
            <person name="Ng V."/>
            <person name="Clum A."/>
            <person name="Steindorff A."/>
            <person name="Ohm R.A."/>
            <person name="Martin F."/>
            <person name="Silar P."/>
            <person name="Natvig D.O."/>
            <person name="Lalanne C."/>
            <person name="Gautier V."/>
            <person name="Ament-Velasquez S.L."/>
            <person name="Kruys A."/>
            <person name="Hutchinson M.I."/>
            <person name="Powell A.J."/>
            <person name="Barry K."/>
            <person name="Miller A.N."/>
            <person name="Grigoriev I.V."/>
            <person name="Debuchy R."/>
            <person name="Gladieux P."/>
            <person name="Hiltunen Thoren M."/>
            <person name="Johannesson H."/>
        </authorList>
    </citation>
    <scope>NUCLEOTIDE SEQUENCE</scope>
    <source>
        <strain evidence="2">PSN293</strain>
    </source>
</reference>
<dbReference type="InterPro" id="IPR011059">
    <property type="entry name" value="Metal-dep_hydrolase_composite"/>
</dbReference>
<protein>
    <submittedName>
        <fullName evidence="2">Amidohydrolase protein</fullName>
    </submittedName>
</protein>
<evidence type="ECO:0000313" key="3">
    <source>
        <dbReference type="Proteomes" id="UP001301769"/>
    </source>
</evidence>